<feature type="compositionally biased region" description="Polar residues" evidence="1">
    <location>
        <begin position="79"/>
        <end position="102"/>
    </location>
</feature>
<gene>
    <name evidence="2" type="ORF">ABL78_3431</name>
</gene>
<dbReference type="EMBL" id="LJSK01000086">
    <property type="protein sequence ID" value="KPI87482.1"/>
    <property type="molecule type" value="Genomic_DNA"/>
</dbReference>
<feature type="region of interest" description="Disordered" evidence="1">
    <location>
        <begin position="64"/>
        <end position="103"/>
    </location>
</feature>
<evidence type="ECO:0000313" key="2">
    <source>
        <dbReference type="EMBL" id="KPI87482.1"/>
    </source>
</evidence>
<sequence>MRLLVRQHASAAARLRSNSSVYRHLPTQAFRGGFAGLPCGFTSIESIQRWYSTTTVLRKQLPTSTGSAFAAARGPTPRAVSSNRGRKQSSAVASPNGASASVSLEPELEAAPTTVDDAVNTNTAVGSVSSPHRAAKTSTSSRAKASKRGRRKQANEVDLRSSTSVVGRETCVSRTSGSAREKKNLKDARGRRRASNAKITASATSTVADEPQANGTGAPEPPPFFDSAPPVYYTHQMLASAPRTEEQRMAERCSITKLIMVSASVSFLFTALPRTEGQLKMYVRDMNRVQVPTPAAAPPGVSSSAENSVPTLTSPLTSRQFHELRQRLCAEQYATNTVFIHVREMEQLVPPLHLQLPSASEGAVDGTKESPTTVDNNARGSHSSSGTHSRGAPDCKRRGRRGRRSRTQDAETSSSAAAPVSSRPVLSPVERLLALQEWKKAAARRAKETQARYPIPVHFHTITRVRFHDPHQTDLTVAMGGGLNKSADSVLRAILRNTHREESRGSTELLNDDSGSEEWLAAEEDDEDGSSCCPPFPPPYPDISNDEVATETVANVPEPEQPAFITSPYAVKPLLTVCASCVPRREAWIGTCSPKPSAAATETESVYSMRPFPTVPRFSTRITIMLEHDEMDPADLVSLAEISTTRKPSSAAAAARSSSSSVFDVHSDVSVRGGGVDIAGGGAAGLAAGQQGCTTAKRPVQLYCLVQDAGEY</sequence>
<feature type="compositionally biased region" description="Low complexity" evidence="1">
    <location>
        <begin position="294"/>
        <end position="305"/>
    </location>
</feature>
<proteinExistence type="predicted"/>
<feature type="region of interest" description="Disordered" evidence="1">
    <location>
        <begin position="294"/>
        <end position="313"/>
    </location>
</feature>
<name>A0A0N1IL05_LEPSE</name>
<feature type="region of interest" description="Disordered" evidence="1">
    <location>
        <begin position="499"/>
        <end position="545"/>
    </location>
</feature>
<feature type="compositionally biased region" description="Basic and acidic residues" evidence="1">
    <location>
        <begin position="179"/>
        <end position="188"/>
    </location>
</feature>
<dbReference type="VEuPathDB" id="TriTrypDB:Lsey_0086_0080"/>
<dbReference type="Proteomes" id="UP000038009">
    <property type="component" value="Unassembled WGS sequence"/>
</dbReference>
<feature type="region of interest" description="Disordered" evidence="1">
    <location>
        <begin position="123"/>
        <end position="228"/>
    </location>
</feature>
<dbReference type="OMA" id="EAWIGTC"/>
<feature type="compositionally biased region" description="Acidic residues" evidence="1">
    <location>
        <begin position="510"/>
        <end position="529"/>
    </location>
</feature>
<feature type="compositionally biased region" description="Polar residues" evidence="1">
    <location>
        <begin position="197"/>
        <end position="207"/>
    </location>
</feature>
<dbReference type="OrthoDB" id="266575at2759"/>
<keyword evidence="3" id="KW-1185">Reference proteome</keyword>
<feature type="compositionally biased region" description="Low complexity" evidence="1">
    <location>
        <begin position="379"/>
        <end position="390"/>
    </location>
</feature>
<dbReference type="AlphaFoldDB" id="A0A0N1IL05"/>
<reference evidence="2 3" key="1">
    <citation type="journal article" date="2015" name="PLoS Pathog.">
        <title>Leptomonas seymouri: Adaptations to the Dixenous Life Cycle Analyzed by Genome Sequencing, Transcriptome Profiling and Co-infection with Leishmania donovani.</title>
        <authorList>
            <person name="Kraeva N."/>
            <person name="Butenko A."/>
            <person name="Hlavacova J."/>
            <person name="Kostygov A."/>
            <person name="Myskova J."/>
            <person name="Grybchuk D."/>
            <person name="Lestinova T."/>
            <person name="Votypka J."/>
            <person name="Volf P."/>
            <person name="Opperdoes F."/>
            <person name="Flegontov P."/>
            <person name="Lukes J."/>
            <person name="Yurchenko V."/>
        </authorList>
    </citation>
    <scope>NUCLEOTIDE SEQUENCE [LARGE SCALE GENOMIC DNA]</scope>
    <source>
        <strain evidence="2 3">ATCC 30220</strain>
    </source>
</reference>
<organism evidence="2 3">
    <name type="scientific">Leptomonas seymouri</name>
    <dbReference type="NCBI Taxonomy" id="5684"/>
    <lineage>
        <taxon>Eukaryota</taxon>
        <taxon>Discoba</taxon>
        <taxon>Euglenozoa</taxon>
        <taxon>Kinetoplastea</taxon>
        <taxon>Metakinetoplastina</taxon>
        <taxon>Trypanosomatida</taxon>
        <taxon>Trypanosomatidae</taxon>
        <taxon>Leishmaniinae</taxon>
        <taxon>Leptomonas</taxon>
    </lineage>
</organism>
<accession>A0A0N1IL05</accession>
<protein>
    <submittedName>
        <fullName evidence="2">Uncharacterized protein</fullName>
    </submittedName>
</protein>
<evidence type="ECO:0000256" key="1">
    <source>
        <dbReference type="SAM" id="MobiDB-lite"/>
    </source>
</evidence>
<feature type="region of interest" description="Disordered" evidence="1">
    <location>
        <begin position="358"/>
        <end position="425"/>
    </location>
</feature>
<evidence type="ECO:0000313" key="3">
    <source>
        <dbReference type="Proteomes" id="UP000038009"/>
    </source>
</evidence>
<feature type="compositionally biased region" description="Polar residues" evidence="1">
    <location>
        <begin position="369"/>
        <end position="378"/>
    </location>
</feature>
<comment type="caution">
    <text evidence="2">The sequence shown here is derived from an EMBL/GenBank/DDBJ whole genome shotgun (WGS) entry which is preliminary data.</text>
</comment>
<feature type="compositionally biased region" description="Low complexity" evidence="1">
    <location>
        <begin position="413"/>
        <end position="425"/>
    </location>
</feature>